<dbReference type="GO" id="GO:0004400">
    <property type="term" value="F:histidinol-phosphate transaminase activity"/>
    <property type="evidence" value="ECO:0007669"/>
    <property type="project" value="UniProtKB-UniRule"/>
</dbReference>
<name>A0A518BXH0_9BACT</name>
<dbReference type="GO" id="GO:0000105">
    <property type="term" value="P:L-histidine biosynthetic process"/>
    <property type="evidence" value="ECO:0007669"/>
    <property type="project" value="UniProtKB-UniRule"/>
</dbReference>
<dbReference type="RefSeq" id="WP_145445824.1">
    <property type="nucleotide sequence ID" value="NZ_CP036280.1"/>
</dbReference>
<keyword evidence="8 11" id="KW-0663">Pyridoxal phosphate</keyword>
<dbReference type="UniPathway" id="UPA00031">
    <property type="reaction ID" value="UER00012"/>
</dbReference>
<dbReference type="NCBIfam" id="TIGR01141">
    <property type="entry name" value="hisC"/>
    <property type="match status" value="1"/>
</dbReference>
<dbReference type="PROSITE" id="PS00599">
    <property type="entry name" value="AA_TRANSFER_CLASS_2"/>
    <property type="match status" value="1"/>
</dbReference>
<dbReference type="HAMAP" id="MF_01023">
    <property type="entry name" value="HisC_aminotrans_2"/>
    <property type="match status" value="1"/>
</dbReference>
<evidence type="ECO:0000256" key="6">
    <source>
        <dbReference type="ARBA" id="ARBA00022605"/>
    </source>
</evidence>
<dbReference type="SUPFAM" id="SSF53383">
    <property type="entry name" value="PLP-dependent transferases"/>
    <property type="match status" value="1"/>
</dbReference>
<dbReference type="Gene3D" id="3.40.640.10">
    <property type="entry name" value="Type I PLP-dependent aspartate aminotransferase-like (Major domain)"/>
    <property type="match status" value="1"/>
</dbReference>
<evidence type="ECO:0000256" key="11">
    <source>
        <dbReference type="HAMAP-Rule" id="MF_01023"/>
    </source>
</evidence>
<keyword evidence="5 11" id="KW-0032">Aminotransferase</keyword>
<dbReference type="InterPro" id="IPR004839">
    <property type="entry name" value="Aminotransferase_I/II_large"/>
</dbReference>
<comment type="pathway">
    <text evidence="2 11">Amino-acid biosynthesis; L-histidine biosynthesis; L-histidine from 5-phospho-alpha-D-ribose 1-diphosphate: step 7/9.</text>
</comment>
<dbReference type="Proteomes" id="UP000320386">
    <property type="component" value="Chromosome"/>
</dbReference>
<dbReference type="CDD" id="cd00609">
    <property type="entry name" value="AAT_like"/>
    <property type="match status" value="1"/>
</dbReference>
<sequence length="365" mass="39156">MAYERPNITALSAYVSGEQPADGRTIKLNTNESPYPPAPKVLEAIATITGESLRRYPPPTAAGFRAAAAQVHGLDASQVFATNAGDELLRLVLTVFTDPDKGGRGIAITEPTYSLYRVLAGIHGASVTATPLDEEFSIPSTWATTLAGSDVGVAFVVNPHAPSGRLESLDTLRGIAEALRGRGVLLIDEAYVDFAEQSALPLLTPDSGLDNVLILRTLSKGYGLAGLRFGYGLGHPDLIASLDKARDSFNTDVIAQAAAEAAIRDQADAREKWSLIVRDRALLRDALRARGFVVPETQTNFVLATVPPAGPDARSIYEDLKAAGILVRYFDQDRLRDKLRITVGTPEQNNTLLAALDRILKTEKV</sequence>
<feature type="modified residue" description="N6-(pyridoxal phosphate)lysine" evidence="11">
    <location>
        <position position="220"/>
    </location>
</feature>
<dbReference type="EC" id="2.6.1.9" evidence="11"/>
<dbReference type="OrthoDB" id="9813612at2"/>
<reference evidence="13 14" key="1">
    <citation type="submission" date="2019-02" db="EMBL/GenBank/DDBJ databases">
        <title>Deep-cultivation of Planctomycetes and their phenomic and genomic characterization uncovers novel biology.</title>
        <authorList>
            <person name="Wiegand S."/>
            <person name="Jogler M."/>
            <person name="Boedeker C."/>
            <person name="Pinto D."/>
            <person name="Vollmers J."/>
            <person name="Rivas-Marin E."/>
            <person name="Kohn T."/>
            <person name="Peeters S.H."/>
            <person name="Heuer A."/>
            <person name="Rast P."/>
            <person name="Oberbeckmann S."/>
            <person name="Bunk B."/>
            <person name="Jeske O."/>
            <person name="Meyerdierks A."/>
            <person name="Storesund J.E."/>
            <person name="Kallscheuer N."/>
            <person name="Luecker S."/>
            <person name="Lage O.M."/>
            <person name="Pohl T."/>
            <person name="Merkel B.J."/>
            <person name="Hornburger P."/>
            <person name="Mueller R.-W."/>
            <person name="Bruemmer F."/>
            <person name="Labrenz M."/>
            <person name="Spormann A.M."/>
            <person name="Op den Camp H."/>
            <person name="Overmann J."/>
            <person name="Amann R."/>
            <person name="Jetten M.S.M."/>
            <person name="Mascher T."/>
            <person name="Medema M.H."/>
            <person name="Devos D.P."/>
            <person name="Kaster A.-K."/>
            <person name="Ovreas L."/>
            <person name="Rohde M."/>
            <person name="Galperin M.Y."/>
            <person name="Jogler C."/>
        </authorList>
    </citation>
    <scope>NUCLEOTIDE SEQUENCE [LARGE SCALE GENOMIC DNA]</scope>
    <source>
        <strain evidence="13 14">Pan265</strain>
    </source>
</reference>
<dbReference type="GO" id="GO:0030170">
    <property type="term" value="F:pyridoxal phosphate binding"/>
    <property type="evidence" value="ECO:0007669"/>
    <property type="project" value="InterPro"/>
</dbReference>
<dbReference type="InterPro" id="IPR015421">
    <property type="entry name" value="PyrdxlP-dep_Trfase_major"/>
</dbReference>
<dbReference type="EMBL" id="CP036280">
    <property type="protein sequence ID" value="QDU71665.1"/>
    <property type="molecule type" value="Genomic_DNA"/>
</dbReference>
<dbReference type="InterPro" id="IPR001917">
    <property type="entry name" value="Aminotrans_II_pyridoxalP_BS"/>
</dbReference>
<comment type="subunit">
    <text evidence="4 11">Homodimer.</text>
</comment>
<evidence type="ECO:0000313" key="13">
    <source>
        <dbReference type="EMBL" id="QDU71665.1"/>
    </source>
</evidence>
<evidence type="ECO:0000256" key="4">
    <source>
        <dbReference type="ARBA" id="ARBA00011738"/>
    </source>
</evidence>
<dbReference type="InterPro" id="IPR015422">
    <property type="entry name" value="PyrdxlP-dep_Trfase_small"/>
</dbReference>
<evidence type="ECO:0000313" key="14">
    <source>
        <dbReference type="Proteomes" id="UP000320386"/>
    </source>
</evidence>
<accession>A0A518BXH0</accession>
<evidence type="ECO:0000256" key="9">
    <source>
        <dbReference type="ARBA" id="ARBA00023102"/>
    </source>
</evidence>
<comment type="cofactor">
    <cofactor evidence="1 11">
        <name>pyridoxal 5'-phosphate</name>
        <dbReference type="ChEBI" id="CHEBI:597326"/>
    </cofactor>
</comment>
<dbReference type="InterPro" id="IPR005861">
    <property type="entry name" value="HisP_aminotrans"/>
</dbReference>
<gene>
    <name evidence="11 13" type="primary">hisC</name>
    <name evidence="13" type="ORF">Pan265_15170</name>
</gene>
<comment type="catalytic activity">
    <reaction evidence="10 11">
        <text>L-histidinol phosphate + 2-oxoglutarate = 3-(imidazol-4-yl)-2-oxopropyl phosphate + L-glutamate</text>
        <dbReference type="Rhea" id="RHEA:23744"/>
        <dbReference type="ChEBI" id="CHEBI:16810"/>
        <dbReference type="ChEBI" id="CHEBI:29985"/>
        <dbReference type="ChEBI" id="CHEBI:57766"/>
        <dbReference type="ChEBI" id="CHEBI:57980"/>
        <dbReference type="EC" id="2.6.1.9"/>
    </reaction>
</comment>
<dbReference type="Gene3D" id="3.90.1150.10">
    <property type="entry name" value="Aspartate Aminotransferase, domain 1"/>
    <property type="match status" value="1"/>
</dbReference>
<protein>
    <recommendedName>
        <fullName evidence="11">Histidinol-phosphate aminotransferase</fullName>
        <ecNumber evidence="11">2.6.1.9</ecNumber>
    </recommendedName>
    <alternativeName>
        <fullName evidence="11">Imidazole acetol-phosphate transaminase</fullName>
    </alternativeName>
</protein>
<dbReference type="Pfam" id="PF00155">
    <property type="entry name" value="Aminotran_1_2"/>
    <property type="match status" value="1"/>
</dbReference>
<keyword evidence="6 11" id="KW-0028">Amino-acid biosynthesis</keyword>
<organism evidence="13 14">
    <name type="scientific">Mucisphaera calidilacus</name>
    <dbReference type="NCBI Taxonomy" id="2527982"/>
    <lineage>
        <taxon>Bacteria</taxon>
        <taxon>Pseudomonadati</taxon>
        <taxon>Planctomycetota</taxon>
        <taxon>Phycisphaerae</taxon>
        <taxon>Phycisphaerales</taxon>
        <taxon>Phycisphaeraceae</taxon>
        <taxon>Mucisphaera</taxon>
    </lineage>
</organism>
<dbReference type="PANTHER" id="PTHR42885">
    <property type="entry name" value="HISTIDINOL-PHOSPHATE AMINOTRANSFERASE-RELATED"/>
    <property type="match status" value="1"/>
</dbReference>
<keyword evidence="9 11" id="KW-0368">Histidine biosynthesis</keyword>
<keyword evidence="7 11" id="KW-0808">Transferase</keyword>
<evidence type="ECO:0000256" key="3">
    <source>
        <dbReference type="ARBA" id="ARBA00007970"/>
    </source>
</evidence>
<evidence type="ECO:0000256" key="10">
    <source>
        <dbReference type="ARBA" id="ARBA00047481"/>
    </source>
</evidence>
<dbReference type="PANTHER" id="PTHR42885:SF2">
    <property type="entry name" value="HISTIDINOL-PHOSPHATE AMINOTRANSFERASE"/>
    <property type="match status" value="1"/>
</dbReference>
<evidence type="ECO:0000256" key="5">
    <source>
        <dbReference type="ARBA" id="ARBA00022576"/>
    </source>
</evidence>
<dbReference type="InterPro" id="IPR015424">
    <property type="entry name" value="PyrdxlP-dep_Trfase"/>
</dbReference>
<evidence type="ECO:0000256" key="7">
    <source>
        <dbReference type="ARBA" id="ARBA00022679"/>
    </source>
</evidence>
<dbReference type="AlphaFoldDB" id="A0A518BXH0"/>
<comment type="similarity">
    <text evidence="3 11">Belongs to the class-II pyridoxal-phosphate-dependent aminotransferase family. Histidinol-phosphate aminotransferase subfamily.</text>
</comment>
<dbReference type="KEGG" id="mcad:Pan265_15170"/>
<evidence type="ECO:0000256" key="2">
    <source>
        <dbReference type="ARBA" id="ARBA00005011"/>
    </source>
</evidence>
<evidence type="ECO:0000256" key="8">
    <source>
        <dbReference type="ARBA" id="ARBA00022898"/>
    </source>
</evidence>
<proteinExistence type="inferred from homology"/>
<evidence type="ECO:0000259" key="12">
    <source>
        <dbReference type="Pfam" id="PF00155"/>
    </source>
</evidence>
<evidence type="ECO:0000256" key="1">
    <source>
        <dbReference type="ARBA" id="ARBA00001933"/>
    </source>
</evidence>
<feature type="domain" description="Aminotransferase class I/classII large" evidence="12">
    <location>
        <begin position="26"/>
        <end position="356"/>
    </location>
</feature>
<keyword evidence="14" id="KW-1185">Reference proteome</keyword>